<dbReference type="PANTHER" id="PTHR47324">
    <property type="entry name" value="PROTEIN IRG-7-RELATED"/>
    <property type="match status" value="1"/>
</dbReference>
<keyword evidence="4" id="KW-1015">Disulfide bond</keyword>
<dbReference type="InterPro" id="IPR002035">
    <property type="entry name" value="VWF_A"/>
</dbReference>
<feature type="disulfide bond" evidence="4">
    <location>
        <begin position="864"/>
        <end position="873"/>
    </location>
</feature>
<evidence type="ECO:0000313" key="9">
    <source>
        <dbReference type="Proteomes" id="UP000054495"/>
    </source>
</evidence>
<dbReference type="InterPro" id="IPR057085">
    <property type="entry name" value="Ig_Irg-7"/>
</dbReference>
<evidence type="ECO:0000259" key="5">
    <source>
        <dbReference type="PROSITE" id="PS50026"/>
    </source>
</evidence>
<dbReference type="Gene3D" id="2.10.25.10">
    <property type="entry name" value="Laminin"/>
    <property type="match status" value="3"/>
</dbReference>
<dbReference type="Pfam" id="PF00092">
    <property type="entry name" value="VWA"/>
    <property type="match status" value="1"/>
</dbReference>
<evidence type="ECO:0000256" key="3">
    <source>
        <dbReference type="ARBA" id="ARBA00022729"/>
    </source>
</evidence>
<evidence type="ECO:0000259" key="6">
    <source>
        <dbReference type="PROSITE" id="PS50041"/>
    </source>
</evidence>
<reference evidence="8 9" key="1">
    <citation type="submission" date="2013-05" db="EMBL/GenBank/DDBJ databases">
        <title>Draft genome of the parasitic nematode Anyclostoma ceylanicum.</title>
        <authorList>
            <person name="Mitreva M."/>
        </authorList>
    </citation>
    <scope>NUCLEOTIDE SEQUENCE [LARGE SCALE GENOMIC DNA]</scope>
</reference>
<feature type="domain" description="EGF-like" evidence="5">
    <location>
        <begin position="325"/>
        <end position="359"/>
    </location>
</feature>
<feature type="disulfide bond" evidence="4">
    <location>
        <begin position="349"/>
        <end position="358"/>
    </location>
</feature>
<dbReference type="InterPro" id="IPR036465">
    <property type="entry name" value="vWFA_dom_sf"/>
</dbReference>
<dbReference type="Pfam" id="PF23623">
    <property type="entry name" value="GBD_IRG7_N"/>
    <property type="match status" value="1"/>
</dbReference>
<dbReference type="InterPro" id="IPR016187">
    <property type="entry name" value="CTDL_fold"/>
</dbReference>
<protein>
    <submittedName>
        <fullName evidence="8">Lectin C-type domain protein</fullName>
    </submittedName>
</protein>
<sequence>MTRDLRIFNSVFSSLTSRPEHESLPNYYGDIPAAPIHTRVKRAIFATLGFTSECEPGWTGQFCENPICTEKGKLPLSTFNYQLIDLLNLPSGCTGKYYVPIDSSSDIITVEVNAAGKAIVNLTDSSGKVWPNEGIVSDGYTLTRYIGLPYGPYQLTIDNGGVPTSNCLVEITSYTAVSVVQAFSQSPSSDVAPYAESAIEGQPMYFIAHVNNLTAPGDVRAVTIRTQTSIEPVYRSLLTKRFGCSYEYYAGQFICNRNNRYVYHVDGVDSLGFAYRRTGTFSCLQQITTTVAPTTPKTQVFCVNGGTPLYQGTVNATCFCPELFTGRTCDQVNCMHGGTPLPGNLQCQCPPGFEGANCESVSCTVNWGPMLTDLKSLVVVLRATTSMKYYVSQIMNAITAEVENNNALGYDVYNNYILVTFANGKYDTNFYTRDYYQKFLDDIMSVSDTTNSQWAFWTNFDGFHNECHCLPSSSNTSQSHNLARTTQYDTNFYTRDYYQKFLDDIMSVSDTTNVGGCEEKTFSAIFSVFVEPINPKSAIYVFTDAIASDADQWRTVTETNTRRKLPIYTMFLPNENCTVNEYSEGYRALRRASEFSGGLTQQPTLQSLYPIFQYTMKATSYKMNAVLTDDMNQCDTKGFRIFFTDSSADSIVIFAVGQNLMLSVTDPNWDKSSAIQIYSSGTSFFWEVTSVIPGEYLLSLSAQNPQTSCSYRVMSRSDYDLFLGTANVIDEDASDSEPVVGSAKHIVAQLNGLVNAVQDRFRLFSEITITTNNNNENQARKPMYYSNGEYRDGCGYHLYFGLASFCQFPDQQFYATVYADDNNGYTIQRTTTGYCSATETTPAPPSICQNGGVPDPSKNGSCICPPSYSGTHCESAICQNGGTSLGPFCECVPGTGGSFCELQACTDTNTEPQISFDGKSMSLVLSTRNTMKSAVTAIANGITDFVRDVQDSSSNWITTWNLVIVNNIEASVLYTGSNPNDFVKSVQNVAQNFSNYIAPGAANCSVVIEAGLLLATYYSQPQSAVYLFADSDGGDDDTFLTLFSHATEYQVSLNLIGVGNSICTTPANNGQFPAYLQSLSSMTSGFVYMTTQVAKMLPFISSTYKSGIASRAYFDDCRNATYYVPIDSSTEAFTLAVSAQNLSSVTVTLPDGTPGLHNILSVPMIDDTELNIQQFIQACDGYQWNYRDQYCYRFPLDKYNWLKANQFCHTIGGFMADVHNQDKDNYIKAQTNGANAWIGLIKNNNVWVWDVPDGNSYQSIGDFTNWAPGVDPNNTAYSCVVSDKNGQWVPTNCSDQNYAVCQKHRYGQGLNPGNNTNMVPAGLWKVQLQTSQGSCSAQVRAQSEIQVFYGFTTEANGDFPELYANSLSQNNYLVADTVGVLPFHFDALPSLEGRLNYAVLGYDYNLTTPLIMNDRWQCGYPQVSNAFSCPRKGSVTDFFIKFSGIDQYGYTFERYVNALCTKPVLNCKNGFPTNEKCVCYPGYTGVNCDVPICQNYGYEQGGSCHCLADFTGTFCEQDRTFVIMLETSYNMGATIFQMKKNLKKALDKINTDPTTKGWFTKFILYPFDSVSNKDYWYKPVVSSKSDDIVNAVKNITTTACPGPNGCSPNCARPIMETLKNVLAMKEIAVPNSVILVVSRSSPEDYTLINGMIQQLIDSKAQINFVLPAISSPCGEGWNTPEANAMFTATSYSDGDVFVMSPIDFVMNYLQLYIPSLYRSGGLEAGGSFDCSYHEFLFQVEHGMYEFTVDYYHPIVDPPVTITLTDPAGDFINLPPNLISSDTNYLGVIQVNDTGAVRAGTYRLTMSGAGGQYCQMYIRGRSSVEIYPAYVRTSDDGYGGATNDKAHFAPVMDENNTIVVHADGLGDGQLSYVQVVAPMAGLQHTSTLVRRDSKCSYEYYAPIPFVCSYEQFLVVVYGRDSMGATIRRNFMTNCVTTRPDQPPGKPTCDLSAVMQDTLFIIDASQQNANSADNFKSLRSFAIQTQIPYRFSADAAQVAAMTLADTAQGGFSYNAPEHSFDNVQMLFSNLTFLGRPGQNVTSAMQLAIGSYGSANQGYRPSARHLIVYVTSANPTDDDPASLVYTIRRQGIYQISVITVGITPSEKLLSIVGKDCLYQAANVDDLMTNGVNFVQGLSCSPTPRCGK</sequence>
<organism evidence="8 9">
    <name type="scientific">Ancylostoma ceylanicum</name>
    <dbReference type="NCBI Taxonomy" id="53326"/>
    <lineage>
        <taxon>Eukaryota</taxon>
        <taxon>Metazoa</taxon>
        <taxon>Ecdysozoa</taxon>
        <taxon>Nematoda</taxon>
        <taxon>Chromadorea</taxon>
        <taxon>Rhabditida</taxon>
        <taxon>Rhabditina</taxon>
        <taxon>Rhabditomorpha</taxon>
        <taxon>Strongyloidea</taxon>
        <taxon>Ancylostomatidae</taxon>
        <taxon>Ancylostomatinae</taxon>
        <taxon>Ancylostoma</taxon>
    </lineage>
</organism>
<evidence type="ECO:0000256" key="2">
    <source>
        <dbReference type="ARBA" id="ARBA00022525"/>
    </source>
</evidence>
<proteinExistence type="predicted"/>
<evidence type="ECO:0000259" key="7">
    <source>
        <dbReference type="PROSITE" id="PS50234"/>
    </source>
</evidence>
<dbReference type="SMART" id="SM00604">
    <property type="entry name" value="MD"/>
    <property type="match status" value="3"/>
</dbReference>
<dbReference type="Pfam" id="PF25106">
    <property type="entry name" value="VWA_4"/>
    <property type="match status" value="1"/>
</dbReference>
<dbReference type="Gene3D" id="3.10.100.10">
    <property type="entry name" value="Mannose-Binding Protein A, subunit A"/>
    <property type="match status" value="1"/>
</dbReference>
<keyword evidence="3" id="KW-0732">Signal</keyword>
<comment type="caution">
    <text evidence="4">Lacks conserved residue(s) required for the propagation of feature annotation.</text>
</comment>
<dbReference type="SUPFAM" id="SSF56436">
    <property type="entry name" value="C-type lectin-like"/>
    <property type="match status" value="1"/>
</dbReference>
<evidence type="ECO:0000313" key="8">
    <source>
        <dbReference type="EMBL" id="EPB78950.1"/>
    </source>
</evidence>
<dbReference type="PROSITE" id="PS50041">
    <property type="entry name" value="C_TYPE_LECTIN_2"/>
    <property type="match status" value="1"/>
</dbReference>
<dbReference type="PROSITE" id="PS00022">
    <property type="entry name" value="EGF_1"/>
    <property type="match status" value="3"/>
</dbReference>
<feature type="domain" description="C-type lectin" evidence="6">
    <location>
        <begin position="1187"/>
        <end position="1302"/>
    </location>
</feature>
<dbReference type="InterPro" id="IPR006582">
    <property type="entry name" value="MD_domain"/>
</dbReference>
<dbReference type="Proteomes" id="UP000054495">
    <property type="component" value="Unassembled WGS sequence"/>
</dbReference>
<keyword evidence="2" id="KW-0964">Secreted</keyword>
<dbReference type="InterPro" id="IPR001304">
    <property type="entry name" value="C-type_lectin-like"/>
</dbReference>
<dbReference type="PROSITE" id="PS50026">
    <property type="entry name" value="EGF_3"/>
    <property type="match status" value="2"/>
</dbReference>
<gene>
    <name evidence="8" type="ORF">ANCCEY_02013</name>
</gene>
<dbReference type="InterPro" id="IPR000742">
    <property type="entry name" value="EGF"/>
</dbReference>
<dbReference type="CDD" id="cd00037">
    <property type="entry name" value="CLECT"/>
    <property type="match status" value="1"/>
</dbReference>
<comment type="subcellular location">
    <subcellularLocation>
        <location evidence="1">Secreted</location>
    </subcellularLocation>
</comment>
<feature type="domain" description="EGF-like" evidence="5">
    <location>
        <begin position="839"/>
        <end position="874"/>
    </location>
</feature>
<feature type="domain" description="VWFA" evidence="7">
    <location>
        <begin position="1955"/>
        <end position="2099"/>
    </location>
</feature>
<dbReference type="SMART" id="SM00327">
    <property type="entry name" value="VWA"/>
    <property type="match status" value="1"/>
</dbReference>
<keyword evidence="4" id="KW-0245">EGF-like domain</keyword>
<evidence type="ECO:0000256" key="1">
    <source>
        <dbReference type="ARBA" id="ARBA00004613"/>
    </source>
</evidence>
<keyword evidence="9" id="KW-1185">Reference proteome</keyword>
<dbReference type="Pfam" id="PF24415">
    <property type="entry name" value="Ig_Irg-7"/>
    <property type="match status" value="2"/>
</dbReference>
<dbReference type="CDD" id="cd00054">
    <property type="entry name" value="EGF_CA"/>
    <property type="match status" value="1"/>
</dbReference>
<dbReference type="InterPro" id="IPR057086">
    <property type="entry name" value="GBD_Irg-7_N"/>
</dbReference>
<dbReference type="Pfam" id="PF00059">
    <property type="entry name" value="Lectin_C"/>
    <property type="match status" value="1"/>
</dbReference>
<name>A0A0D6M494_9BILA</name>
<dbReference type="SMART" id="SM00181">
    <property type="entry name" value="EGF"/>
    <property type="match status" value="3"/>
</dbReference>
<dbReference type="InterPro" id="IPR016186">
    <property type="entry name" value="C-type_lectin-like/link_sf"/>
</dbReference>
<accession>A0A0D6M494</accession>
<dbReference type="PROSITE" id="PS01186">
    <property type="entry name" value="EGF_2"/>
    <property type="match status" value="1"/>
</dbReference>
<dbReference type="InterPro" id="IPR053295">
    <property type="entry name" value="Innate_immunity_reg"/>
</dbReference>
<evidence type="ECO:0000256" key="4">
    <source>
        <dbReference type="PROSITE-ProRule" id="PRU00076"/>
    </source>
</evidence>
<dbReference type="PROSITE" id="PS50234">
    <property type="entry name" value="VWFA"/>
    <property type="match status" value="1"/>
</dbReference>
<dbReference type="SUPFAM" id="SSF53300">
    <property type="entry name" value="vWA-like"/>
    <property type="match status" value="2"/>
</dbReference>
<dbReference type="InterPro" id="IPR056861">
    <property type="entry name" value="HMCN1-like_VWA"/>
</dbReference>
<dbReference type="EMBL" id="KE124803">
    <property type="protein sequence ID" value="EPB78950.1"/>
    <property type="molecule type" value="Genomic_DNA"/>
</dbReference>
<dbReference type="SMART" id="SM00034">
    <property type="entry name" value="CLECT"/>
    <property type="match status" value="1"/>
</dbReference>
<dbReference type="PANTHER" id="PTHR47324:SF2">
    <property type="entry name" value="EGF-LIKE DOMAIN-CONTAINING PROTEIN-RELATED"/>
    <property type="match status" value="1"/>
</dbReference>
<dbReference type="Gene3D" id="3.40.50.410">
    <property type="entry name" value="von Willebrand factor, type A domain"/>
    <property type="match status" value="1"/>
</dbReference>